<gene>
    <name evidence="2" type="ORF">S06H3_50813</name>
</gene>
<accession>X1P191</accession>
<dbReference type="Gene3D" id="3.20.20.70">
    <property type="entry name" value="Aldolase class I"/>
    <property type="match status" value="1"/>
</dbReference>
<protein>
    <recommendedName>
        <fullName evidence="1">tRNA-specific 2-thiouridylase MnmA-like C-terminal domain-containing protein</fullName>
    </recommendedName>
</protein>
<sequence>GGINKDNAGEVMAAGADSVAVISAILQAVVFYQGDTVLGGGIIEDTDTIFC</sequence>
<dbReference type="InterPro" id="IPR046885">
    <property type="entry name" value="MnmA-like_C"/>
</dbReference>
<dbReference type="SUPFAM" id="SSF51391">
    <property type="entry name" value="Thiamin phosphate synthase"/>
    <property type="match status" value="1"/>
</dbReference>
<evidence type="ECO:0000259" key="1">
    <source>
        <dbReference type="Pfam" id="PF20258"/>
    </source>
</evidence>
<evidence type="ECO:0000313" key="2">
    <source>
        <dbReference type="EMBL" id="GAI32800.1"/>
    </source>
</evidence>
<feature type="non-terminal residue" evidence="2">
    <location>
        <position position="1"/>
    </location>
</feature>
<reference evidence="2" key="1">
    <citation type="journal article" date="2014" name="Front. Microbiol.">
        <title>High frequency of phylogenetically diverse reductive dehalogenase-homologous genes in deep subseafloor sedimentary metagenomes.</title>
        <authorList>
            <person name="Kawai M."/>
            <person name="Futagami T."/>
            <person name="Toyoda A."/>
            <person name="Takaki Y."/>
            <person name="Nishi S."/>
            <person name="Hori S."/>
            <person name="Arai W."/>
            <person name="Tsubouchi T."/>
            <person name="Morono Y."/>
            <person name="Uchiyama I."/>
            <person name="Ito T."/>
            <person name="Fujiyama A."/>
            <person name="Inagaki F."/>
            <person name="Takami H."/>
        </authorList>
    </citation>
    <scope>NUCLEOTIDE SEQUENCE</scope>
    <source>
        <strain evidence="2">Expedition CK06-06</strain>
    </source>
</reference>
<organism evidence="2">
    <name type="scientific">marine sediment metagenome</name>
    <dbReference type="NCBI Taxonomy" id="412755"/>
    <lineage>
        <taxon>unclassified sequences</taxon>
        <taxon>metagenomes</taxon>
        <taxon>ecological metagenomes</taxon>
    </lineage>
</organism>
<feature type="domain" description="tRNA-specific 2-thiouridylase MnmA-like C-terminal" evidence="1">
    <location>
        <begin position="27"/>
        <end position="43"/>
    </location>
</feature>
<dbReference type="InterPro" id="IPR013785">
    <property type="entry name" value="Aldolase_TIM"/>
</dbReference>
<dbReference type="InterPro" id="IPR036206">
    <property type="entry name" value="ThiamineP_synth_sf"/>
</dbReference>
<dbReference type="Pfam" id="PF20258">
    <property type="entry name" value="tRNA_Me_trans_C"/>
    <property type="match status" value="1"/>
</dbReference>
<name>X1P191_9ZZZZ</name>
<dbReference type="EMBL" id="BARV01032201">
    <property type="protein sequence ID" value="GAI32800.1"/>
    <property type="molecule type" value="Genomic_DNA"/>
</dbReference>
<dbReference type="AlphaFoldDB" id="X1P191"/>
<proteinExistence type="predicted"/>
<comment type="caution">
    <text evidence="2">The sequence shown here is derived from an EMBL/GenBank/DDBJ whole genome shotgun (WGS) entry which is preliminary data.</text>
</comment>